<dbReference type="AlphaFoldDB" id="A0A8J3AQP3"/>
<dbReference type="RefSeq" id="WP_088000152.1">
    <property type="nucleotide sequence ID" value="NZ_BMHB01000001.1"/>
</dbReference>
<dbReference type="OrthoDB" id="9806105at2"/>
<dbReference type="GO" id="GO:0000160">
    <property type="term" value="P:phosphorelay signal transduction system"/>
    <property type="evidence" value="ECO:0007669"/>
    <property type="project" value="InterPro"/>
</dbReference>
<evidence type="ECO:0000259" key="3">
    <source>
        <dbReference type="PROSITE" id="PS50851"/>
    </source>
</evidence>
<comment type="caution">
    <text evidence="4">The sequence shown here is derived from an EMBL/GenBank/DDBJ whole genome shotgun (WGS) entry which is preliminary data.</text>
</comment>
<evidence type="ECO:0000256" key="1">
    <source>
        <dbReference type="PROSITE-ProRule" id="PRU00169"/>
    </source>
</evidence>
<dbReference type="InterPro" id="IPR011006">
    <property type="entry name" value="CheY-like_superfamily"/>
</dbReference>
<dbReference type="Proteomes" id="UP000626244">
    <property type="component" value="Unassembled WGS sequence"/>
</dbReference>
<feature type="domain" description="Response regulatory" evidence="2">
    <location>
        <begin position="175"/>
        <end position="301"/>
    </location>
</feature>
<reference evidence="5" key="1">
    <citation type="journal article" date="2019" name="Int. J. Syst. Evol. Microbiol.">
        <title>The Global Catalogue of Microorganisms (GCM) 10K type strain sequencing project: providing services to taxonomists for standard genome sequencing and annotation.</title>
        <authorList>
            <consortium name="The Broad Institute Genomics Platform"/>
            <consortium name="The Broad Institute Genome Sequencing Center for Infectious Disease"/>
            <person name="Wu L."/>
            <person name="Ma J."/>
        </authorList>
    </citation>
    <scope>NUCLEOTIDE SEQUENCE [LARGE SCALE GENOMIC DNA]</scope>
    <source>
        <strain evidence="5">CGMCC 1.14993</strain>
    </source>
</reference>
<dbReference type="Gene3D" id="3.40.50.2300">
    <property type="match status" value="1"/>
</dbReference>
<dbReference type="Pfam" id="PF00072">
    <property type="entry name" value="Response_reg"/>
    <property type="match status" value="1"/>
</dbReference>
<feature type="domain" description="CheW-like" evidence="3">
    <location>
        <begin position="15"/>
        <end position="154"/>
    </location>
</feature>
<organism evidence="4 5">
    <name type="scientific">Gottfriedia solisilvae</name>
    <dbReference type="NCBI Taxonomy" id="1516104"/>
    <lineage>
        <taxon>Bacteria</taxon>
        <taxon>Bacillati</taxon>
        <taxon>Bacillota</taxon>
        <taxon>Bacilli</taxon>
        <taxon>Bacillales</taxon>
        <taxon>Bacillaceae</taxon>
        <taxon>Gottfriedia</taxon>
    </lineage>
</organism>
<evidence type="ECO:0000259" key="2">
    <source>
        <dbReference type="PROSITE" id="PS50110"/>
    </source>
</evidence>
<dbReference type="InterPro" id="IPR024181">
    <property type="entry name" value="Chemotax_regulator_CheV"/>
</dbReference>
<dbReference type="InterPro" id="IPR002545">
    <property type="entry name" value="CheW-lke_dom"/>
</dbReference>
<dbReference type="SMART" id="SM00260">
    <property type="entry name" value="CheW"/>
    <property type="match status" value="1"/>
</dbReference>
<dbReference type="Gene3D" id="2.40.50.180">
    <property type="entry name" value="CheA-289, Domain 4"/>
    <property type="match status" value="1"/>
</dbReference>
<dbReference type="EMBL" id="BMHB01000001">
    <property type="protein sequence ID" value="GGI14598.1"/>
    <property type="molecule type" value="Genomic_DNA"/>
</dbReference>
<dbReference type="Gene3D" id="2.30.30.40">
    <property type="entry name" value="SH3 Domains"/>
    <property type="match status" value="1"/>
</dbReference>
<dbReference type="PROSITE" id="PS50110">
    <property type="entry name" value="RESPONSE_REGULATORY"/>
    <property type="match status" value="1"/>
</dbReference>
<dbReference type="PANTHER" id="PTHR47233">
    <property type="entry name" value="CHEMOTAXIS PROTEIN CHEV"/>
    <property type="match status" value="1"/>
</dbReference>
<dbReference type="PROSITE" id="PS50851">
    <property type="entry name" value="CHEW"/>
    <property type="match status" value="1"/>
</dbReference>
<dbReference type="PANTHER" id="PTHR47233:SF3">
    <property type="entry name" value="CHEMOTAXIS PROTEIN CHEV"/>
    <property type="match status" value="1"/>
</dbReference>
<evidence type="ECO:0000313" key="5">
    <source>
        <dbReference type="Proteomes" id="UP000626244"/>
    </source>
</evidence>
<sequence>MEQNHGILMDSGTNELEIVEFTIGQSKFGINVIKVREIINPLPITPVPRSHPNVEGIIELRGEVLPVINVADAIGFPPSNEPAYDKYIVTEFNKTKMVFHVHTVSQIHRISWAQIEKPNEMYQGLETQITGVVKHKGEMILLLDFEKMVVEINEETAISKKKLNHLEQREVSKKPIYIAEDSPLLRTLIKDTLKEAGYVNTLFFENGKDLFEDISSNINSGKKLTDFVKLIITDIEMPQMDGHHLTRKIREDKVLSELPIIIFSSLITDSLKHKGDQVGATAQVSKPEIGELVQLIDKHIL</sequence>
<feature type="modified residue" description="4-aspartylphosphate" evidence="1">
    <location>
        <position position="234"/>
    </location>
</feature>
<dbReference type="InterPro" id="IPR036061">
    <property type="entry name" value="CheW-like_dom_sf"/>
</dbReference>
<accession>A0A8J3AQP3</accession>
<proteinExistence type="predicted"/>
<dbReference type="InterPro" id="IPR001789">
    <property type="entry name" value="Sig_transdc_resp-reg_receiver"/>
</dbReference>
<keyword evidence="5" id="KW-1185">Reference proteome</keyword>
<keyword evidence="1" id="KW-0597">Phosphoprotein</keyword>
<gene>
    <name evidence="4" type="primary">cheV</name>
    <name evidence="4" type="ORF">GCM10007380_23740</name>
</gene>
<name>A0A8J3AQP3_9BACI</name>
<evidence type="ECO:0000313" key="4">
    <source>
        <dbReference type="EMBL" id="GGI14598.1"/>
    </source>
</evidence>
<dbReference type="SUPFAM" id="SSF52172">
    <property type="entry name" value="CheY-like"/>
    <property type="match status" value="1"/>
</dbReference>
<dbReference type="PIRSF" id="PIRSF002867">
    <property type="entry name" value="CheV"/>
    <property type="match status" value="1"/>
</dbReference>
<protein>
    <submittedName>
        <fullName evidence="4">Chemotaxis protein CheV</fullName>
    </submittedName>
</protein>
<dbReference type="Pfam" id="PF01584">
    <property type="entry name" value="CheW"/>
    <property type="match status" value="1"/>
</dbReference>
<dbReference type="GO" id="GO:0006935">
    <property type="term" value="P:chemotaxis"/>
    <property type="evidence" value="ECO:0007669"/>
    <property type="project" value="InterPro"/>
</dbReference>
<dbReference type="SUPFAM" id="SSF50341">
    <property type="entry name" value="CheW-like"/>
    <property type="match status" value="1"/>
</dbReference>
<dbReference type="SMART" id="SM00448">
    <property type="entry name" value="REC"/>
    <property type="match status" value="1"/>
</dbReference>